<name>K8EPE7_9CHLO</name>
<feature type="domain" description="CBS" evidence="2">
    <location>
        <begin position="1"/>
        <end position="57"/>
    </location>
</feature>
<dbReference type="AlphaFoldDB" id="K8EPE7"/>
<dbReference type="SMART" id="SM00116">
    <property type="entry name" value="CBS"/>
    <property type="match status" value="1"/>
</dbReference>
<reference evidence="3 4" key="1">
    <citation type="submission" date="2011-10" db="EMBL/GenBank/DDBJ databases">
        <authorList>
            <person name="Genoscope - CEA"/>
        </authorList>
    </citation>
    <scope>NUCLEOTIDE SEQUENCE [LARGE SCALE GENOMIC DNA]</scope>
    <source>
        <strain evidence="3 4">RCC 1105</strain>
    </source>
</reference>
<accession>K8EPE7</accession>
<keyword evidence="1" id="KW-0129">CBS domain</keyword>
<dbReference type="OrthoDB" id="286637at2759"/>
<dbReference type="Proteomes" id="UP000198341">
    <property type="component" value="Chromosome 15"/>
</dbReference>
<proteinExistence type="predicted"/>
<organism evidence="3 4">
    <name type="scientific">Bathycoccus prasinos</name>
    <dbReference type="NCBI Taxonomy" id="41875"/>
    <lineage>
        <taxon>Eukaryota</taxon>
        <taxon>Viridiplantae</taxon>
        <taxon>Chlorophyta</taxon>
        <taxon>Mamiellophyceae</taxon>
        <taxon>Mamiellales</taxon>
        <taxon>Bathycoccaceae</taxon>
        <taxon>Bathycoccus</taxon>
    </lineage>
</organism>
<dbReference type="Pfam" id="PF00571">
    <property type="entry name" value="CBS"/>
    <property type="match status" value="1"/>
</dbReference>
<sequence>MTSHPIAVNMHMSKDEAAETMRKHKLHHLLVTDDEGKFYGLISSFDIARETALDAKAWYVIINLASVYA</sequence>
<evidence type="ECO:0000313" key="3">
    <source>
        <dbReference type="EMBL" id="CCO19906.1"/>
    </source>
</evidence>
<protein>
    <recommendedName>
        <fullName evidence="2">CBS domain-containing protein</fullName>
    </recommendedName>
</protein>
<evidence type="ECO:0000313" key="4">
    <source>
        <dbReference type="Proteomes" id="UP000198341"/>
    </source>
</evidence>
<keyword evidence="4" id="KW-1185">Reference proteome</keyword>
<dbReference type="RefSeq" id="XP_007508820.1">
    <property type="nucleotide sequence ID" value="XM_007508758.1"/>
</dbReference>
<dbReference type="InterPro" id="IPR046342">
    <property type="entry name" value="CBS_dom_sf"/>
</dbReference>
<dbReference type="KEGG" id="bpg:Bathy15g00240"/>
<gene>
    <name evidence="3" type="ordered locus">Bathy15g00240</name>
</gene>
<dbReference type="PROSITE" id="PS51371">
    <property type="entry name" value="CBS"/>
    <property type="match status" value="1"/>
</dbReference>
<evidence type="ECO:0000256" key="1">
    <source>
        <dbReference type="PROSITE-ProRule" id="PRU00703"/>
    </source>
</evidence>
<dbReference type="InterPro" id="IPR000644">
    <property type="entry name" value="CBS_dom"/>
</dbReference>
<dbReference type="GeneID" id="19011506"/>
<dbReference type="Gene3D" id="3.10.580.10">
    <property type="entry name" value="CBS-domain"/>
    <property type="match status" value="1"/>
</dbReference>
<dbReference type="EMBL" id="FO082264">
    <property type="protein sequence ID" value="CCO19906.1"/>
    <property type="molecule type" value="Genomic_DNA"/>
</dbReference>
<dbReference type="SUPFAM" id="SSF54631">
    <property type="entry name" value="CBS-domain pair"/>
    <property type="match status" value="1"/>
</dbReference>
<dbReference type="CDD" id="cd02205">
    <property type="entry name" value="CBS_pair_SF"/>
    <property type="match status" value="1"/>
</dbReference>
<evidence type="ECO:0000259" key="2">
    <source>
        <dbReference type="PROSITE" id="PS51371"/>
    </source>
</evidence>